<evidence type="ECO:0000256" key="1">
    <source>
        <dbReference type="SAM" id="Phobius"/>
    </source>
</evidence>
<dbReference type="Proteomes" id="UP000193920">
    <property type="component" value="Unassembled WGS sequence"/>
</dbReference>
<feature type="transmembrane region" description="Helical" evidence="1">
    <location>
        <begin position="279"/>
        <end position="301"/>
    </location>
</feature>
<gene>
    <name evidence="2" type="ORF">LY90DRAFT_670164</name>
</gene>
<evidence type="ECO:0000313" key="2">
    <source>
        <dbReference type="EMBL" id="ORY54231.1"/>
    </source>
</evidence>
<proteinExistence type="predicted"/>
<keyword evidence="1" id="KW-1133">Transmembrane helix</keyword>
<keyword evidence="1" id="KW-0472">Membrane</keyword>
<dbReference type="OrthoDB" id="2151137at2759"/>
<comment type="caution">
    <text evidence="2">The sequence shown here is derived from an EMBL/GenBank/DDBJ whole genome shotgun (WGS) entry which is preliminary data.</text>
</comment>
<organism evidence="2 3">
    <name type="scientific">Neocallimastix californiae</name>
    <dbReference type="NCBI Taxonomy" id="1754190"/>
    <lineage>
        <taxon>Eukaryota</taxon>
        <taxon>Fungi</taxon>
        <taxon>Fungi incertae sedis</taxon>
        <taxon>Chytridiomycota</taxon>
        <taxon>Chytridiomycota incertae sedis</taxon>
        <taxon>Neocallimastigomycetes</taxon>
        <taxon>Neocallimastigales</taxon>
        <taxon>Neocallimastigaceae</taxon>
        <taxon>Neocallimastix</taxon>
    </lineage>
</organism>
<reference evidence="2 3" key="1">
    <citation type="submission" date="2016-08" db="EMBL/GenBank/DDBJ databases">
        <title>A Parts List for Fungal Cellulosomes Revealed by Comparative Genomics.</title>
        <authorList>
            <consortium name="DOE Joint Genome Institute"/>
            <person name="Haitjema C.H."/>
            <person name="Gilmore S.P."/>
            <person name="Henske J.K."/>
            <person name="Solomon K.V."/>
            <person name="De Groot R."/>
            <person name="Kuo A."/>
            <person name="Mondo S.J."/>
            <person name="Salamov A.A."/>
            <person name="Labutti K."/>
            <person name="Zhao Z."/>
            <person name="Chiniquy J."/>
            <person name="Barry K."/>
            <person name="Brewer H.M."/>
            <person name="Purvine S.O."/>
            <person name="Wright A.T."/>
            <person name="Boxma B."/>
            <person name="Van Alen T."/>
            <person name="Hackstein J.H."/>
            <person name="Baker S.E."/>
            <person name="Grigoriev I.V."/>
            <person name="O'Malley M.A."/>
        </authorList>
    </citation>
    <scope>NUCLEOTIDE SEQUENCE [LARGE SCALE GENOMIC DNA]</scope>
    <source>
        <strain evidence="2 3">G1</strain>
    </source>
</reference>
<keyword evidence="3" id="KW-1185">Reference proteome</keyword>
<dbReference type="AlphaFoldDB" id="A0A1Y2D4L7"/>
<evidence type="ECO:0000313" key="3">
    <source>
        <dbReference type="Proteomes" id="UP000193920"/>
    </source>
</evidence>
<protein>
    <submittedName>
        <fullName evidence="2">Uncharacterized protein</fullName>
    </submittedName>
</protein>
<feature type="transmembrane region" description="Helical" evidence="1">
    <location>
        <begin position="235"/>
        <end position="253"/>
    </location>
</feature>
<dbReference type="STRING" id="1754190.A0A1Y2D4L7"/>
<keyword evidence="1" id="KW-0812">Transmembrane</keyword>
<name>A0A1Y2D4L7_9FUNG</name>
<feature type="transmembrane region" description="Helical" evidence="1">
    <location>
        <begin position="77"/>
        <end position="101"/>
    </location>
</feature>
<accession>A0A1Y2D4L7</accession>
<sequence>MLTPQELNSLNDATKAQYLQLCEQKDRFIEPDRYDSAGLFDWLTSKGTSFNCYVKYVNETNNDPMGVLNQKIDVVRIIFYAFLKPIESQFFYWTLLLLIMYKFNTKRPVTRLILYHYTLRTMGDIVEKLGELTNNYYAVDAHGNCVNNNLYTEQNPLKWFMTRQVNGFFWHIGEIVGDWYPLIRTKAVAKDGPLLKYVYMSCILYNIVKLSVPISQIFLFPTRLYNKTGDYNYDYVLVVIASLIYDIIVYIVLKKELFNKTISEYGFLKKFRLISEYRIIVSVVIGMFGLPIYLIVAIIKIVTFNSDLKAINFSFENFRLVVTNVQYMIIFIDQILLICSRNESLNGTESDTCTCSCSCSVCRNKSKNSDDYYCNDNGNENNIKLHNYSSQDSYPNLNNRNYFRKNTTQNNAQYNYYSEMDRMKFSNVQNYTFENNNNNNFRDYNNFN</sequence>
<dbReference type="EMBL" id="MCOG01000087">
    <property type="protein sequence ID" value="ORY54231.1"/>
    <property type="molecule type" value="Genomic_DNA"/>
</dbReference>
<feature type="transmembrane region" description="Helical" evidence="1">
    <location>
        <begin position="194"/>
        <end position="215"/>
    </location>
</feature>